<name>A0A4J2EWD8_STREE</name>
<protein>
    <submittedName>
        <fullName evidence="1">Uncharacterized protein</fullName>
    </submittedName>
</protein>
<organism evidence="1">
    <name type="scientific">Streptococcus pneumoniae</name>
    <dbReference type="NCBI Taxonomy" id="1313"/>
    <lineage>
        <taxon>Bacteria</taxon>
        <taxon>Bacillati</taxon>
        <taxon>Bacillota</taxon>
        <taxon>Bacilli</taxon>
        <taxon>Lactobacillales</taxon>
        <taxon>Streptococcaceae</taxon>
        <taxon>Streptococcus</taxon>
    </lineage>
</organism>
<gene>
    <name evidence="1" type="ORF">SAMEA2554241_01196</name>
</gene>
<reference evidence="1" key="1">
    <citation type="submission" date="2019-04" db="EMBL/GenBank/DDBJ databases">
        <authorList>
            <consortium name="Pathogen Informatics"/>
        </authorList>
    </citation>
    <scope>NUCLEOTIDE SEQUENCE</scope>
    <source>
        <strain evidence="1">GPSC56</strain>
    </source>
</reference>
<proteinExistence type="predicted"/>
<dbReference type="AlphaFoldDB" id="A0A4J2EWD8"/>
<dbReference type="EMBL" id="CAATIK010000003">
    <property type="protein sequence ID" value="VNQ69953.1"/>
    <property type="molecule type" value="Genomic_DNA"/>
</dbReference>
<sequence length="151" mass="17159">MHTKSRTIKLLITQFTAILLNEFPVALDSLVFMGFSMKLIHDLDTHTTHSTAKMLYNVKAKLFSQAIVRAKHIHSNDFDATSDNSIVAKKVISNDSLCSTLKNSDDIEIVKILRNEAHLSLCKSILIPRHNLRKTRKIMFKVKIIELTNNS</sequence>
<accession>A0A4J2EWD8</accession>
<evidence type="ECO:0000313" key="1">
    <source>
        <dbReference type="EMBL" id="VNQ69953.1"/>
    </source>
</evidence>